<organism evidence="2 3">
    <name type="scientific">[Eubacterium] hominis</name>
    <dbReference type="NCBI Taxonomy" id="2764325"/>
    <lineage>
        <taxon>Bacteria</taxon>
        <taxon>Bacillati</taxon>
        <taxon>Bacillota</taxon>
        <taxon>Erysipelotrichia</taxon>
        <taxon>Erysipelotrichales</taxon>
        <taxon>Erysipelotrichaceae</taxon>
        <taxon>Amedibacillus</taxon>
    </lineage>
</organism>
<proteinExistence type="predicted"/>
<dbReference type="RefSeq" id="WP_117451561.1">
    <property type="nucleotide sequence ID" value="NZ_CP060636.1"/>
</dbReference>
<feature type="transmembrane region" description="Helical" evidence="1">
    <location>
        <begin position="87"/>
        <end position="111"/>
    </location>
</feature>
<dbReference type="KEGG" id="ehn:H9Q80_12905"/>
<keyword evidence="1" id="KW-0812">Transmembrane</keyword>
<evidence type="ECO:0000256" key="1">
    <source>
        <dbReference type="SAM" id="Phobius"/>
    </source>
</evidence>
<keyword evidence="3" id="KW-1185">Reference proteome</keyword>
<protein>
    <recommendedName>
        <fullName evidence="4">ABC transporter permease</fullName>
    </recommendedName>
</protein>
<feature type="transmembrane region" description="Helical" evidence="1">
    <location>
        <begin position="147"/>
        <end position="166"/>
    </location>
</feature>
<keyword evidence="1" id="KW-0472">Membrane</keyword>
<dbReference type="AlphaFoldDB" id="A0A7G9GK24"/>
<sequence>MKALALFQIQLKDILKNLQVCLLFFVFPVIGFVMSSSMQDQSSFFISVFATMHVVFTPMMTMSTILAEQKEQKIIRNLAYAGVPSSLYLLVHGVLVCFLTCFTACLFLVFPGFSLDVIPFLTAVFTGVILSILLGGCIALSTSSLSSSNAVVMPFAMLFSFVPMLANFNEHLDNISNILYSKQVSIMMNDLHQINLLSSLILVFTALLLIIWFYLAYHKSMKADV</sequence>
<feature type="transmembrane region" description="Helical" evidence="1">
    <location>
        <begin position="44"/>
        <end position="66"/>
    </location>
</feature>
<evidence type="ECO:0000313" key="2">
    <source>
        <dbReference type="EMBL" id="QNM11156.1"/>
    </source>
</evidence>
<gene>
    <name evidence="2" type="ORF">H9Q80_12905</name>
</gene>
<feature type="transmembrane region" description="Helical" evidence="1">
    <location>
        <begin position="196"/>
        <end position="217"/>
    </location>
</feature>
<reference evidence="2 3" key="1">
    <citation type="submission" date="2020-08" db="EMBL/GenBank/DDBJ databases">
        <authorList>
            <person name="Liu C."/>
            <person name="Sun Q."/>
        </authorList>
    </citation>
    <scope>NUCLEOTIDE SEQUENCE [LARGE SCALE GENOMIC DNA]</scope>
    <source>
        <strain evidence="2 3">NSJ-61</strain>
    </source>
</reference>
<dbReference type="Proteomes" id="UP000515856">
    <property type="component" value="Chromosome"/>
</dbReference>
<feature type="transmembrane region" description="Helical" evidence="1">
    <location>
        <begin position="117"/>
        <end position="140"/>
    </location>
</feature>
<accession>A0A7G9GK24</accession>
<evidence type="ECO:0000313" key="3">
    <source>
        <dbReference type="Proteomes" id="UP000515856"/>
    </source>
</evidence>
<name>A0A7G9GK24_9FIRM</name>
<evidence type="ECO:0008006" key="4">
    <source>
        <dbReference type="Google" id="ProtNLM"/>
    </source>
</evidence>
<feature type="transmembrane region" description="Helical" evidence="1">
    <location>
        <begin position="20"/>
        <end position="38"/>
    </location>
</feature>
<dbReference type="EMBL" id="CP060636">
    <property type="protein sequence ID" value="QNM11156.1"/>
    <property type="molecule type" value="Genomic_DNA"/>
</dbReference>
<keyword evidence="1" id="KW-1133">Transmembrane helix</keyword>